<feature type="compositionally biased region" description="Basic residues" evidence="1">
    <location>
        <begin position="85"/>
        <end position="107"/>
    </location>
</feature>
<evidence type="ECO:0000313" key="3">
    <source>
        <dbReference type="Proteomes" id="UP000027195"/>
    </source>
</evidence>
<dbReference type="STRING" id="930990.A0A067M3B2"/>
<protein>
    <recommendedName>
        <fullName evidence="4">DUF2461 domain-containing protein</fullName>
    </recommendedName>
</protein>
<accession>A0A067M3B2</accession>
<dbReference type="AlphaFoldDB" id="A0A067M3B2"/>
<name>A0A067M3B2_BOTB1</name>
<feature type="region of interest" description="Disordered" evidence="1">
    <location>
        <begin position="376"/>
        <end position="404"/>
    </location>
</feature>
<dbReference type="PANTHER" id="PTHR36452">
    <property type="entry name" value="CHROMOSOME 12, WHOLE GENOME SHOTGUN SEQUENCE"/>
    <property type="match status" value="1"/>
</dbReference>
<evidence type="ECO:0000313" key="2">
    <source>
        <dbReference type="EMBL" id="KDQ09205.1"/>
    </source>
</evidence>
<evidence type="ECO:0000256" key="1">
    <source>
        <dbReference type="SAM" id="MobiDB-lite"/>
    </source>
</evidence>
<reference evidence="3" key="1">
    <citation type="journal article" date="2014" name="Proc. Natl. Acad. Sci. U.S.A.">
        <title>Extensive sampling of basidiomycete genomes demonstrates inadequacy of the white-rot/brown-rot paradigm for wood decay fungi.</title>
        <authorList>
            <person name="Riley R."/>
            <person name="Salamov A.A."/>
            <person name="Brown D.W."/>
            <person name="Nagy L.G."/>
            <person name="Floudas D."/>
            <person name="Held B.W."/>
            <person name="Levasseur A."/>
            <person name="Lombard V."/>
            <person name="Morin E."/>
            <person name="Otillar R."/>
            <person name="Lindquist E.A."/>
            <person name="Sun H."/>
            <person name="LaButti K.M."/>
            <person name="Schmutz J."/>
            <person name="Jabbour D."/>
            <person name="Luo H."/>
            <person name="Baker S.E."/>
            <person name="Pisabarro A.G."/>
            <person name="Walton J.D."/>
            <person name="Blanchette R.A."/>
            <person name="Henrissat B."/>
            <person name="Martin F."/>
            <person name="Cullen D."/>
            <person name="Hibbett D.S."/>
            <person name="Grigoriev I.V."/>
        </authorList>
    </citation>
    <scope>NUCLEOTIDE SEQUENCE [LARGE SCALE GENOMIC DNA]</scope>
    <source>
        <strain evidence="3">FD-172 SS1</strain>
    </source>
</reference>
<dbReference type="Proteomes" id="UP000027195">
    <property type="component" value="Unassembled WGS sequence"/>
</dbReference>
<dbReference type="HOGENOM" id="CLU_036742_3_3_1"/>
<keyword evidence="3" id="KW-1185">Reference proteome</keyword>
<dbReference type="EMBL" id="KL198081">
    <property type="protein sequence ID" value="KDQ09205.1"/>
    <property type="molecule type" value="Genomic_DNA"/>
</dbReference>
<feature type="region of interest" description="Disordered" evidence="1">
    <location>
        <begin position="1"/>
        <end position="122"/>
    </location>
</feature>
<dbReference type="Pfam" id="PF09365">
    <property type="entry name" value="DUF2461"/>
    <property type="match status" value="1"/>
</dbReference>
<sequence length="404" mass="45057">MGRTKRLARAKATVPSANTSSKSSKPLPKKRAKKDRDSSAERSEGEGSSRLDEDPEEGRGGAQREPESVDSDALDDSDFEEKVKVQKKAQAKKKATPVKRPVKGKRKRAEESDEESGDEGGVTVIGNIVEAPKEGRVPPGRISQNTLNFLGQLADPEYNDREWFRLNVSSPVEPVFRLAEKEFSDFIEKLVPIVSEVDEEVPPLPPRDLIYRIYRDIRFSNDKTPYKKFFCATFSRTGRKTKFAGLKPGGSFLAGGGWQCEQSQLGNIRTNILRNPSRLRQVISAPAFVELFGEAKPHPKGKRQNIFGHEDALKVAPKGVDKTHKDIDLLKLRTWVVETKFTDAEVLDPNFLDHLRRVMVIMEPFVNCLNDMMTIIDDDEDGGEGANDEEDGNGEASGDDDDDD</sequence>
<proteinExistence type="predicted"/>
<gene>
    <name evidence="2" type="ORF">BOTBODRAFT_117451</name>
</gene>
<organism evidence="2 3">
    <name type="scientific">Botryobasidium botryosum (strain FD-172 SS1)</name>
    <dbReference type="NCBI Taxonomy" id="930990"/>
    <lineage>
        <taxon>Eukaryota</taxon>
        <taxon>Fungi</taxon>
        <taxon>Dikarya</taxon>
        <taxon>Basidiomycota</taxon>
        <taxon>Agaricomycotina</taxon>
        <taxon>Agaricomycetes</taxon>
        <taxon>Cantharellales</taxon>
        <taxon>Botryobasidiaceae</taxon>
        <taxon>Botryobasidium</taxon>
    </lineage>
</organism>
<evidence type="ECO:0008006" key="4">
    <source>
        <dbReference type="Google" id="ProtNLM"/>
    </source>
</evidence>
<dbReference type="PANTHER" id="PTHR36452:SF1">
    <property type="entry name" value="DUF2461 DOMAIN-CONTAINING PROTEIN"/>
    <property type="match status" value="1"/>
</dbReference>
<feature type="compositionally biased region" description="Acidic residues" evidence="1">
    <location>
        <begin position="68"/>
        <end position="79"/>
    </location>
</feature>
<dbReference type="NCBIfam" id="TIGR02453">
    <property type="entry name" value="TIGR02453 family protein"/>
    <property type="match status" value="1"/>
</dbReference>
<feature type="compositionally biased region" description="Basic and acidic residues" evidence="1">
    <location>
        <begin position="34"/>
        <end position="67"/>
    </location>
</feature>
<dbReference type="OrthoDB" id="2537769at2759"/>
<dbReference type="InParanoid" id="A0A067M3B2"/>
<dbReference type="InterPro" id="IPR012808">
    <property type="entry name" value="CHP02453"/>
</dbReference>